<organism evidence="1 2">
    <name type="scientific">Syntrophomonas zehnderi OL-4</name>
    <dbReference type="NCBI Taxonomy" id="690567"/>
    <lineage>
        <taxon>Bacteria</taxon>
        <taxon>Bacillati</taxon>
        <taxon>Bacillota</taxon>
        <taxon>Clostridia</taxon>
        <taxon>Eubacteriales</taxon>
        <taxon>Syntrophomonadaceae</taxon>
        <taxon>Syntrophomonas</taxon>
    </lineage>
</organism>
<name>A0A0E4GDG1_9FIRM</name>
<dbReference type="Proteomes" id="UP000045545">
    <property type="component" value="Unassembled WGS sequence"/>
</dbReference>
<proteinExistence type="predicted"/>
<accession>A0A0E4GDG1</accession>
<protein>
    <submittedName>
        <fullName evidence="1">Uncharacterized</fullName>
    </submittedName>
</protein>
<dbReference type="EMBL" id="CGIH01000026">
    <property type="protein sequence ID" value="CFX47751.1"/>
    <property type="molecule type" value="Genomic_DNA"/>
</dbReference>
<evidence type="ECO:0000313" key="1">
    <source>
        <dbReference type="EMBL" id="CFX47751.1"/>
    </source>
</evidence>
<dbReference type="AlphaFoldDB" id="A0A0E4GDG1"/>
<reference evidence="1 2" key="1">
    <citation type="submission" date="2015-03" db="EMBL/GenBank/DDBJ databases">
        <authorList>
            <person name="Murphy D."/>
        </authorList>
    </citation>
    <scope>NUCLEOTIDE SEQUENCE [LARGE SCALE GENOMIC DNA]</scope>
    <source>
        <strain evidence="1 2">OL-4</strain>
    </source>
</reference>
<sequence length="55" mass="6248">MEEKPIVIPGKRPNVNLVFTGGDGEKKAYKILADIVIKKFTEEKEKELEGEKKCE</sequence>
<gene>
    <name evidence="1" type="ORF">1283</name>
</gene>
<dbReference type="STRING" id="690567.1283"/>
<keyword evidence="2" id="KW-1185">Reference proteome</keyword>
<dbReference type="RefSeq" id="WP_157609503.1">
    <property type="nucleotide sequence ID" value="NZ_CGIH01000026.1"/>
</dbReference>
<evidence type="ECO:0000313" key="2">
    <source>
        <dbReference type="Proteomes" id="UP000045545"/>
    </source>
</evidence>